<feature type="transmembrane region" description="Helical" evidence="6">
    <location>
        <begin position="43"/>
        <end position="62"/>
    </location>
</feature>
<evidence type="ECO:0000256" key="2">
    <source>
        <dbReference type="ARBA" id="ARBA00022692"/>
    </source>
</evidence>
<accession>A0ABZ0KUW5</accession>
<reference evidence="7 8" key="1">
    <citation type="submission" date="2023-01" db="EMBL/GenBank/DDBJ databases">
        <title>Sporosarcina sp. nov., isolated from Korean tranditional fermented seafood 'Jeotgal'.</title>
        <authorList>
            <person name="Yang A.-I."/>
        </authorList>
    </citation>
    <scope>NUCLEOTIDE SEQUENCE [LARGE SCALE GENOMIC DNA]</scope>
    <source>
        <strain evidence="7 8">B2O-1</strain>
    </source>
</reference>
<dbReference type="PANTHER" id="PTHR30474:SF1">
    <property type="entry name" value="PEPTIDOGLYCAN GLYCOSYLTRANSFERASE MRDB"/>
    <property type="match status" value="1"/>
</dbReference>
<organism evidence="7 8">
    <name type="scientific">Sporosarcina jeotgali</name>
    <dbReference type="NCBI Taxonomy" id="3020056"/>
    <lineage>
        <taxon>Bacteria</taxon>
        <taxon>Bacillati</taxon>
        <taxon>Bacillota</taxon>
        <taxon>Bacilli</taxon>
        <taxon>Bacillales</taxon>
        <taxon>Caryophanaceae</taxon>
        <taxon>Sporosarcina</taxon>
    </lineage>
</organism>
<feature type="transmembrane region" description="Helical" evidence="6">
    <location>
        <begin position="359"/>
        <end position="377"/>
    </location>
</feature>
<feature type="transmembrane region" description="Helical" evidence="6">
    <location>
        <begin position="200"/>
        <end position="218"/>
    </location>
</feature>
<dbReference type="Pfam" id="PF01098">
    <property type="entry name" value="FTSW_RODA_SPOVE"/>
    <property type="match status" value="1"/>
</dbReference>
<evidence type="ECO:0000256" key="1">
    <source>
        <dbReference type="ARBA" id="ARBA00004141"/>
    </source>
</evidence>
<feature type="transmembrane region" description="Helical" evidence="6">
    <location>
        <begin position="292"/>
        <end position="310"/>
    </location>
</feature>
<keyword evidence="4 6" id="KW-1133">Transmembrane helix</keyword>
<gene>
    <name evidence="7" type="ORF">PGH26_13935</name>
</gene>
<dbReference type="PANTHER" id="PTHR30474">
    <property type="entry name" value="CELL CYCLE PROTEIN"/>
    <property type="match status" value="1"/>
</dbReference>
<evidence type="ECO:0000256" key="3">
    <source>
        <dbReference type="ARBA" id="ARBA00022960"/>
    </source>
</evidence>
<keyword evidence="8" id="KW-1185">Reference proteome</keyword>
<evidence type="ECO:0000256" key="6">
    <source>
        <dbReference type="SAM" id="Phobius"/>
    </source>
</evidence>
<proteinExistence type="predicted"/>
<evidence type="ECO:0000313" key="8">
    <source>
        <dbReference type="Proteomes" id="UP001303532"/>
    </source>
</evidence>
<evidence type="ECO:0000256" key="5">
    <source>
        <dbReference type="ARBA" id="ARBA00023136"/>
    </source>
</evidence>
<dbReference type="Proteomes" id="UP001303532">
    <property type="component" value="Chromosome"/>
</dbReference>
<dbReference type="RefSeq" id="WP_323691641.1">
    <property type="nucleotide sequence ID" value="NZ_CP116341.1"/>
</dbReference>
<feature type="transmembrane region" description="Helical" evidence="6">
    <location>
        <begin position="112"/>
        <end position="134"/>
    </location>
</feature>
<dbReference type="InterPro" id="IPR001182">
    <property type="entry name" value="FtsW/RodA"/>
</dbReference>
<feature type="transmembrane region" description="Helical" evidence="6">
    <location>
        <begin position="173"/>
        <end position="193"/>
    </location>
</feature>
<feature type="transmembrane region" description="Helical" evidence="6">
    <location>
        <begin position="74"/>
        <end position="92"/>
    </location>
</feature>
<feature type="transmembrane region" description="Helical" evidence="6">
    <location>
        <begin position="322"/>
        <end position="339"/>
    </location>
</feature>
<keyword evidence="3" id="KW-0133">Cell shape</keyword>
<keyword evidence="5 6" id="KW-0472">Membrane</keyword>
<dbReference type="EMBL" id="CP116341">
    <property type="protein sequence ID" value="WOV83956.1"/>
    <property type="molecule type" value="Genomic_DNA"/>
</dbReference>
<feature type="transmembrane region" description="Helical" evidence="6">
    <location>
        <begin position="146"/>
        <end position="167"/>
    </location>
</feature>
<evidence type="ECO:0000313" key="7">
    <source>
        <dbReference type="EMBL" id="WOV83956.1"/>
    </source>
</evidence>
<protein>
    <submittedName>
        <fullName evidence="7">FtsW/RodA/SpoVE family cell cycle protein</fullName>
    </submittedName>
</protein>
<name>A0ABZ0KUW5_9BACL</name>
<sequence length="393" mass="44191">MKLSTKWTDRFDWTLAFYLLCFCIVSLTAIGSAQNSGQYNTNFIPLQIRWYVLGAFIVFVMIQLEPQQYKKLAWPLYGFGIFLLVFLMLAPGGQDQIAETRLGAKRWLHLPVIGTIQPSEFIKTFFILGLARAVSVHHERYPVKSLKIDLMLLGKIGLMLLVPLAFILKQPDLGTSLVFIAITVAVVIVSGISWKLLTPLIAVGATLGAALLWMAIYAQDFLQKLGFDPYQFKRVYSWLDPYSYPGEEGYNLIQAMTAIGSGEFTGKGFKESIVYIPENHTDFIISVIGEEWGFIGTSLLITLFFVFIYHLTKIALTLKDTFSVYVTAGVIAMIAFHVLENIGMNIQLLPITGIPLPFISYGGSSLFSNMFAIGLVFSMRFHQQNYLFETEDE</sequence>
<keyword evidence="2 6" id="KW-0812">Transmembrane</keyword>
<comment type="subcellular location">
    <subcellularLocation>
        <location evidence="1">Membrane</location>
        <topology evidence="1">Multi-pass membrane protein</topology>
    </subcellularLocation>
</comment>
<evidence type="ECO:0000256" key="4">
    <source>
        <dbReference type="ARBA" id="ARBA00022989"/>
    </source>
</evidence>